<evidence type="ECO:0000313" key="5">
    <source>
        <dbReference type="EMBL" id="KAA6384925.1"/>
    </source>
</evidence>
<dbReference type="InterPro" id="IPR002906">
    <property type="entry name" value="Ribosomal_eS31"/>
</dbReference>
<keyword evidence="3" id="KW-0687">Ribonucleoprotein</keyword>
<dbReference type="GO" id="GO:0003735">
    <property type="term" value="F:structural constituent of ribosome"/>
    <property type="evidence" value="ECO:0007669"/>
    <property type="project" value="InterPro"/>
</dbReference>
<name>A0A5J4VQY9_9EUKA</name>
<protein>
    <recommendedName>
        <fullName evidence="4">Small ribosomal subunit protein eS31 domain-containing protein</fullName>
    </recommendedName>
</protein>
<dbReference type="InterPro" id="IPR038582">
    <property type="entry name" value="Ribosomal_eS31_euk-type_sf"/>
</dbReference>
<gene>
    <name evidence="5" type="ORF">EZS28_019548</name>
</gene>
<sequence>MPKSSLTIEELQDINRHFNVIVNGRIAANKDSKKKKECRSPTCGAGVFMAQHKDRVYCGKYGAAYQSEQKKAK</sequence>
<keyword evidence="1" id="KW-0862">Zinc</keyword>
<evidence type="ECO:0000256" key="2">
    <source>
        <dbReference type="ARBA" id="ARBA00022980"/>
    </source>
</evidence>
<dbReference type="EMBL" id="SNRW01005513">
    <property type="protein sequence ID" value="KAA6384925.1"/>
    <property type="molecule type" value="Genomic_DNA"/>
</dbReference>
<comment type="caution">
    <text evidence="5">The sequence shown here is derived from an EMBL/GenBank/DDBJ whole genome shotgun (WGS) entry which is preliminary data.</text>
</comment>
<proteinExistence type="predicted"/>
<dbReference type="OrthoDB" id="428577at2759"/>
<dbReference type="Pfam" id="PF01599">
    <property type="entry name" value="Ribosomal_S27"/>
    <property type="match status" value="1"/>
</dbReference>
<dbReference type="Proteomes" id="UP000324800">
    <property type="component" value="Unassembled WGS sequence"/>
</dbReference>
<dbReference type="GO" id="GO:1990904">
    <property type="term" value="C:ribonucleoprotein complex"/>
    <property type="evidence" value="ECO:0007669"/>
    <property type="project" value="UniProtKB-KW"/>
</dbReference>
<evidence type="ECO:0000256" key="3">
    <source>
        <dbReference type="ARBA" id="ARBA00023274"/>
    </source>
</evidence>
<evidence type="ECO:0000256" key="1">
    <source>
        <dbReference type="ARBA" id="ARBA00022833"/>
    </source>
</evidence>
<dbReference type="SUPFAM" id="SSF57829">
    <property type="entry name" value="Zn-binding ribosomal proteins"/>
    <property type="match status" value="1"/>
</dbReference>
<feature type="domain" description="Small ribosomal subunit protein eS31" evidence="4">
    <location>
        <begin position="14"/>
        <end position="64"/>
    </location>
</feature>
<dbReference type="GO" id="GO:0005840">
    <property type="term" value="C:ribosome"/>
    <property type="evidence" value="ECO:0007669"/>
    <property type="project" value="UniProtKB-KW"/>
</dbReference>
<keyword evidence="2" id="KW-0689">Ribosomal protein</keyword>
<evidence type="ECO:0000313" key="6">
    <source>
        <dbReference type="Proteomes" id="UP000324800"/>
    </source>
</evidence>
<organism evidence="5 6">
    <name type="scientific">Streblomastix strix</name>
    <dbReference type="NCBI Taxonomy" id="222440"/>
    <lineage>
        <taxon>Eukaryota</taxon>
        <taxon>Metamonada</taxon>
        <taxon>Preaxostyla</taxon>
        <taxon>Oxymonadida</taxon>
        <taxon>Streblomastigidae</taxon>
        <taxon>Streblomastix</taxon>
    </lineage>
</organism>
<dbReference type="InterPro" id="IPR011332">
    <property type="entry name" value="Ribosomal_zn-bd"/>
</dbReference>
<dbReference type="AlphaFoldDB" id="A0A5J4VQY9"/>
<dbReference type="SMART" id="SM01402">
    <property type="entry name" value="Ribosomal_S27"/>
    <property type="match status" value="1"/>
</dbReference>
<dbReference type="Gene3D" id="6.20.50.150">
    <property type="match status" value="1"/>
</dbReference>
<evidence type="ECO:0000259" key="4">
    <source>
        <dbReference type="SMART" id="SM01402"/>
    </source>
</evidence>
<reference evidence="5 6" key="1">
    <citation type="submission" date="2019-03" db="EMBL/GenBank/DDBJ databases">
        <title>Single cell metagenomics reveals metabolic interactions within the superorganism composed of flagellate Streblomastix strix and complex community of Bacteroidetes bacteria on its surface.</title>
        <authorList>
            <person name="Treitli S.C."/>
            <person name="Kolisko M."/>
            <person name="Husnik F."/>
            <person name="Keeling P."/>
            <person name="Hampl V."/>
        </authorList>
    </citation>
    <scope>NUCLEOTIDE SEQUENCE [LARGE SCALE GENOMIC DNA]</scope>
    <source>
        <strain evidence="5">ST1C</strain>
    </source>
</reference>
<accession>A0A5J4VQY9</accession>
<dbReference type="GO" id="GO:0006412">
    <property type="term" value="P:translation"/>
    <property type="evidence" value="ECO:0007669"/>
    <property type="project" value="InterPro"/>
</dbReference>